<name>A0ABR0NDG5_GOSAR</name>
<evidence type="ECO:0000313" key="1">
    <source>
        <dbReference type="EMBL" id="KAK5792854.1"/>
    </source>
</evidence>
<gene>
    <name evidence="1" type="ORF">PVK06_033980</name>
</gene>
<keyword evidence="2" id="KW-1185">Reference proteome</keyword>
<reference evidence="1 2" key="1">
    <citation type="submission" date="2023-03" db="EMBL/GenBank/DDBJ databases">
        <title>WGS of Gossypium arboreum.</title>
        <authorList>
            <person name="Yu D."/>
        </authorList>
    </citation>
    <scope>NUCLEOTIDE SEQUENCE [LARGE SCALE GENOMIC DNA]</scope>
    <source>
        <tissue evidence="1">Leaf</tissue>
    </source>
</reference>
<sequence length="132" mass="14757">MARQLDNFIGKLLELRHGESFCPLRLSLGTQEVTLEWDSPLRTLPSKALQAESRWLHKEPRALVKGKSNNEKHKGKELAGYTRGNQILSLRGTHEASIARGIKEACRMPGSHFSSSASMDCVKMEVEGLNQE</sequence>
<comment type="caution">
    <text evidence="1">The sequence shown here is derived from an EMBL/GenBank/DDBJ whole genome shotgun (WGS) entry which is preliminary data.</text>
</comment>
<evidence type="ECO:0000313" key="2">
    <source>
        <dbReference type="Proteomes" id="UP001358586"/>
    </source>
</evidence>
<accession>A0ABR0NDG5</accession>
<protein>
    <submittedName>
        <fullName evidence="1">Uncharacterized protein</fullName>
    </submittedName>
</protein>
<dbReference type="Proteomes" id="UP001358586">
    <property type="component" value="Chromosome 10"/>
</dbReference>
<dbReference type="EMBL" id="JARKNE010000010">
    <property type="protein sequence ID" value="KAK5792854.1"/>
    <property type="molecule type" value="Genomic_DNA"/>
</dbReference>
<proteinExistence type="predicted"/>
<organism evidence="1 2">
    <name type="scientific">Gossypium arboreum</name>
    <name type="common">Tree cotton</name>
    <name type="synonym">Gossypium nanking</name>
    <dbReference type="NCBI Taxonomy" id="29729"/>
    <lineage>
        <taxon>Eukaryota</taxon>
        <taxon>Viridiplantae</taxon>
        <taxon>Streptophyta</taxon>
        <taxon>Embryophyta</taxon>
        <taxon>Tracheophyta</taxon>
        <taxon>Spermatophyta</taxon>
        <taxon>Magnoliopsida</taxon>
        <taxon>eudicotyledons</taxon>
        <taxon>Gunneridae</taxon>
        <taxon>Pentapetalae</taxon>
        <taxon>rosids</taxon>
        <taxon>malvids</taxon>
        <taxon>Malvales</taxon>
        <taxon>Malvaceae</taxon>
        <taxon>Malvoideae</taxon>
        <taxon>Gossypium</taxon>
    </lineage>
</organism>